<accession>A0A9P4P5A4</accession>
<evidence type="ECO:0000256" key="1">
    <source>
        <dbReference type="SAM" id="MobiDB-lite"/>
    </source>
</evidence>
<dbReference type="Proteomes" id="UP000799764">
    <property type="component" value="Unassembled WGS sequence"/>
</dbReference>
<feature type="region of interest" description="Disordered" evidence="1">
    <location>
        <begin position="1"/>
        <end position="75"/>
    </location>
</feature>
<evidence type="ECO:0000313" key="3">
    <source>
        <dbReference type="Proteomes" id="UP000799764"/>
    </source>
</evidence>
<name>A0A9P4P5A4_9PLEO</name>
<feature type="compositionally biased region" description="Basic and acidic residues" evidence="1">
    <location>
        <begin position="1"/>
        <end position="11"/>
    </location>
</feature>
<keyword evidence="3" id="KW-1185">Reference proteome</keyword>
<feature type="compositionally biased region" description="Basic and acidic residues" evidence="1">
    <location>
        <begin position="156"/>
        <end position="183"/>
    </location>
</feature>
<organism evidence="2 3">
    <name type="scientific">Karstenula rhodostoma CBS 690.94</name>
    <dbReference type="NCBI Taxonomy" id="1392251"/>
    <lineage>
        <taxon>Eukaryota</taxon>
        <taxon>Fungi</taxon>
        <taxon>Dikarya</taxon>
        <taxon>Ascomycota</taxon>
        <taxon>Pezizomycotina</taxon>
        <taxon>Dothideomycetes</taxon>
        <taxon>Pleosporomycetidae</taxon>
        <taxon>Pleosporales</taxon>
        <taxon>Massarineae</taxon>
        <taxon>Didymosphaeriaceae</taxon>
        <taxon>Karstenula</taxon>
    </lineage>
</organism>
<sequence>MDNSKEADKRQTTRATPLRSALLKCGEGQGSGARPVKHVRFEEPVDARPQRKPKEPKRAHKHAEEVPSGRLTSEDQAILAGEEEDGALWRTAVAMSLNDTASHDNTGLEMGNESVALLDKLDGVYLENPPQDVDQRALSDVLREQVHLLQSLDNTPDEHSVDLGNSQHEDVHGQQDENLQKDE</sequence>
<feature type="region of interest" description="Disordered" evidence="1">
    <location>
        <begin position="149"/>
        <end position="183"/>
    </location>
</feature>
<evidence type="ECO:0000313" key="2">
    <source>
        <dbReference type="EMBL" id="KAF2437625.1"/>
    </source>
</evidence>
<reference evidence="2" key="1">
    <citation type="journal article" date="2020" name="Stud. Mycol.">
        <title>101 Dothideomycetes genomes: a test case for predicting lifestyles and emergence of pathogens.</title>
        <authorList>
            <person name="Haridas S."/>
            <person name="Albert R."/>
            <person name="Binder M."/>
            <person name="Bloem J."/>
            <person name="Labutti K."/>
            <person name="Salamov A."/>
            <person name="Andreopoulos B."/>
            <person name="Baker S."/>
            <person name="Barry K."/>
            <person name="Bills G."/>
            <person name="Bluhm B."/>
            <person name="Cannon C."/>
            <person name="Castanera R."/>
            <person name="Culley D."/>
            <person name="Daum C."/>
            <person name="Ezra D."/>
            <person name="Gonzalez J."/>
            <person name="Henrissat B."/>
            <person name="Kuo A."/>
            <person name="Liang C."/>
            <person name="Lipzen A."/>
            <person name="Lutzoni F."/>
            <person name="Magnuson J."/>
            <person name="Mondo S."/>
            <person name="Nolan M."/>
            <person name="Ohm R."/>
            <person name="Pangilinan J."/>
            <person name="Park H.-J."/>
            <person name="Ramirez L."/>
            <person name="Alfaro M."/>
            <person name="Sun H."/>
            <person name="Tritt A."/>
            <person name="Yoshinaga Y."/>
            <person name="Zwiers L.-H."/>
            <person name="Turgeon B."/>
            <person name="Goodwin S."/>
            <person name="Spatafora J."/>
            <person name="Crous P."/>
            <person name="Grigoriev I."/>
        </authorList>
    </citation>
    <scope>NUCLEOTIDE SEQUENCE</scope>
    <source>
        <strain evidence="2">CBS 690.94</strain>
    </source>
</reference>
<dbReference type="AlphaFoldDB" id="A0A9P4P5A4"/>
<dbReference type="EMBL" id="MU001515">
    <property type="protein sequence ID" value="KAF2437625.1"/>
    <property type="molecule type" value="Genomic_DNA"/>
</dbReference>
<proteinExistence type="predicted"/>
<comment type="caution">
    <text evidence="2">The sequence shown here is derived from an EMBL/GenBank/DDBJ whole genome shotgun (WGS) entry which is preliminary data.</text>
</comment>
<feature type="compositionally biased region" description="Basic and acidic residues" evidence="1">
    <location>
        <begin position="39"/>
        <end position="53"/>
    </location>
</feature>
<protein>
    <submittedName>
        <fullName evidence="2">Uncharacterized protein</fullName>
    </submittedName>
</protein>
<gene>
    <name evidence="2" type="ORF">P171DRAFT_179527</name>
</gene>